<organism evidence="1">
    <name type="scientific">marine sediment metagenome</name>
    <dbReference type="NCBI Taxonomy" id="412755"/>
    <lineage>
        <taxon>unclassified sequences</taxon>
        <taxon>metagenomes</taxon>
        <taxon>ecological metagenomes</taxon>
    </lineage>
</organism>
<protein>
    <submittedName>
        <fullName evidence="1">Uncharacterized protein</fullName>
    </submittedName>
</protein>
<name>X1QJA7_9ZZZZ</name>
<reference evidence="1" key="1">
    <citation type="journal article" date="2014" name="Front. Microbiol.">
        <title>High frequency of phylogenetically diverse reductive dehalogenase-homologous genes in deep subseafloor sedimentary metagenomes.</title>
        <authorList>
            <person name="Kawai M."/>
            <person name="Futagami T."/>
            <person name="Toyoda A."/>
            <person name="Takaki Y."/>
            <person name="Nishi S."/>
            <person name="Hori S."/>
            <person name="Arai W."/>
            <person name="Tsubouchi T."/>
            <person name="Morono Y."/>
            <person name="Uchiyama I."/>
            <person name="Ito T."/>
            <person name="Fujiyama A."/>
            <person name="Inagaki F."/>
            <person name="Takami H."/>
        </authorList>
    </citation>
    <scope>NUCLEOTIDE SEQUENCE</scope>
    <source>
        <strain evidence="1">Expedition CK06-06</strain>
    </source>
</reference>
<evidence type="ECO:0000313" key="1">
    <source>
        <dbReference type="EMBL" id="GAI51080.1"/>
    </source>
</evidence>
<comment type="caution">
    <text evidence="1">The sequence shown here is derived from an EMBL/GenBank/DDBJ whole genome shotgun (WGS) entry which is preliminary data.</text>
</comment>
<gene>
    <name evidence="1" type="ORF">S06H3_57956</name>
</gene>
<sequence>MWEQKYEDKVYALDNLCDRGDSKLFAKNGWTFVGKTKGYRSTSGIKFSARVEAMGLMVTTNAGLERWPDGTRWEVWVKVVNPAALLQVEKIYENLSLKAR</sequence>
<proteinExistence type="predicted"/>
<dbReference type="EMBL" id="BARV01037463">
    <property type="protein sequence ID" value="GAI51080.1"/>
    <property type="molecule type" value="Genomic_DNA"/>
</dbReference>
<accession>X1QJA7</accession>
<dbReference type="AlphaFoldDB" id="X1QJA7"/>